<protein>
    <submittedName>
        <fullName evidence="2">Thioredoxin</fullName>
    </submittedName>
</protein>
<feature type="chain" id="PRO_5023090203" evidence="1">
    <location>
        <begin position="23"/>
        <end position="403"/>
    </location>
</feature>
<dbReference type="Gene3D" id="3.40.30.10">
    <property type="entry name" value="Glutaredoxin"/>
    <property type="match status" value="1"/>
</dbReference>
<accession>A0A5C5ZSF6</accession>
<dbReference type="EMBL" id="SJPQ01000001">
    <property type="protein sequence ID" value="TWT90474.1"/>
    <property type="molecule type" value="Genomic_DNA"/>
</dbReference>
<sequence length="403" mass="42149" precursor="true">MPSRLYVSAAMLVLALTATASAQQGVAWRSDLAAAQQEARSSGRLVLMHFWTESCGPCKRLDAMVFNQPNVGAAIESRYVPVKLNANESAEIALKMGVTRVPTDIVATADGQVVERLISPATPMDYIGKMTQLAAAHSSRPGGAFDQAAAAAPQASQLAPAVANSAYANLSLSNSDMQTTAGAIARATGSPAAAAYTNQPTANPGGGSRYAGVAAETSSPYASRPAAPAAASAAPVAPPVAAAPPASNPYFQAATQAQAPAVQPPAVQQVAAQKTTPSVEPQFGFDGYCPVTMKQQWRWVKGDPQWGAVHRGSTYLFTGQEQRDEFLRDPDAYSPVLSGVDPVVALEQQRSVPGKRAFALEYGGNFYLFSSEETLSRFWADADRYANGVRAAMNPAGGGRLVR</sequence>
<proteinExistence type="predicted"/>
<reference evidence="2 3" key="1">
    <citation type="submission" date="2019-02" db="EMBL/GenBank/DDBJ databases">
        <title>Deep-cultivation of Planctomycetes and their phenomic and genomic characterization uncovers novel biology.</title>
        <authorList>
            <person name="Wiegand S."/>
            <person name="Jogler M."/>
            <person name="Boedeker C."/>
            <person name="Pinto D."/>
            <person name="Vollmers J."/>
            <person name="Rivas-Marin E."/>
            <person name="Kohn T."/>
            <person name="Peeters S.H."/>
            <person name="Heuer A."/>
            <person name="Rast P."/>
            <person name="Oberbeckmann S."/>
            <person name="Bunk B."/>
            <person name="Jeske O."/>
            <person name="Meyerdierks A."/>
            <person name="Storesund J.E."/>
            <person name="Kallscheuer N."/>
            <person name="Luecker S."/>
            <person name="Lage O.M."/>
            <person name="Pohl T."/>
            <person name="Merkel B.J."/>
            <person name="Hornburger P."/>
            <person name="Mueller R.-W."/>
            <person name="Bruemmer F."/>
            <person name="Labrenz M."/>
            <person name="Spormann A.M."/>
            <person name="Op Den Camp H."/>
            <person name="Overmann J."/>
            <person name="Amann R."/>
            <person name="Jetten M.S.M."/>
            <person name="Mascher T."/>
            <person name="Medema M.H."/>
            <person name="Devos D.P."/>
            <person name="Kaster A.-K."/>
            <person name="Ovreas L."/>
            <person name="Rohde M."/>
            <person name="Galperin M.Y."/>
            <person name="Jogler C."/>
        </authorList>
    </citation>
    <scope>NUCLEOTIDE SEQUENCE [LARGE SCALE GENOMIC DNA]</scope>
    <source>
        <strain evidence="2 3">Mal64</strain>
    </source>
</reference>
<dbReference type="SUPFAM" id="SSF52833">
    <property type="entry name" value="Thioredoxin-like"/>
    <property type="match status" value="1"/>
</dbReference>
<dbReference type="Pfam" id="PF13899">
    <property type="entry name" value="Thioredoxin_7"/>
    <property type="match status" value="1"/>
</dbReference>
<evidence type="ECO:0000256" key="1">
    <source>
        <dbReference type="SAM" id="SignalP"/>
    </source>
</evidence>
<keyword evidence="3" id="KW-1185">Reference proteome</keyword>
<dbReference type="InterPro" id="IPR036249">
    <property type="entry name" value="Thioredoxin-like_sf"/>
</dbReference>
<organism evidence="2 3">
    <name type="scientific">Pseudobythopirellula maris</name>
    <dbReference type="NCBI Taxonomy" id="2527991"/>
    <lineage>
        <taxon>Bacteria</taxon>
        <taxon>Pseudomonadati</taxon>
        <taxon>Planctomycetota</taxon>
        <taxon>Planctomycetia</taxon>
        <taxon>Pirellulales</taxon>
        <taxon>Lacipirellulaceae</taxon>
        <taxon>Pseudobythopirellula</taxon>
    </lineage>
</organism>
<dbReference type="AlphaFoldDB" id="A0A5C5ZSF6"/>
<name>A0A5C5ZSF6_9BACT</name>
<dbReference type="RefSeq" id="WP_146397385.1">
    <property type="nucleotide sequence ID" value="NZ_SJPQ01000001.1"/>
</dbReference>
<dbReference type="Proteomes" id="UP000315440">
    <property type="component" value="Unassembled WGS sequence"/>
</dbReference>
<keyword evidence="1" id="KW-0732">Signal</keyword>
<dbReference type="OrthoDB" id="244344at2"/>
<comment type="caution">
    <text evidence="2">The sequence shown here is derived from an EMBL/GenBank/DDBJ whole genome shotgun (WGS) entry which is preliminary data.</text>
</comment>
<dbReference type="CDD" id="cd02947">
    <property type="entry name" value="TRX_family"/>
    <property type="match status" value="1"/>
</dbReference>
<feature type="signal peptide" evidence="1">
    <location>
        <begin position="1"/>
        <end position="22"/>
    </location>
</feature>
<evidence type="ECO:0000313" key="2">
    <source>
        <dbReference type="EMBL" id="TWT90474.1"/>
    </source>
</evidence>
<evidence type="ECO:0000313" key="3">
    <source>
        <dbReference type="Proteomes" id="UP000315440"/>
    </source>
</evidence>
<gene>
    <name evidence="2" type="primary">trxA_1</name>
    <name evidence="2" type="ORF">Mal64_08630</name>
</gene>